<gene>
    <name evidence="3" type="ORF">GCM10009118_01380</name>
</gene>
<dbReference type="Pfam" id="PF13439">
    <property type="entry name" value="Glyco_transf_4"/>
    <property type="match status" value="1"/>
</dbReference>
<name>A0ABN1MKH2_9FLAO</name>
<dbReference type="Proteomes" id="UP001501126">
    <property type="component" value="Unassembled WGS sequence"/>
</dbReference>
<dbReference type="CDD" id="cd03801">
    <property type="entry name" value="GT4_PimA-like"/>
    <property type="match status" value="1"/>
</dbReference>
<organism evidence="3 4">
    <name type="scientific">Wandonia haliotis</name>
    <dbReference type="NCBI Taxonomy" id="574963"/>
    <lineage>
        <taxon>Bacteria</taxon>
        <taxon>Pseudomonadati</taxon>
        <taxon>Bacteroidota</taxon>
        <taxon>Flavobacteriia</taxon>
        <taxon>Flavobacteriales</taxon>
        <taxon>Crocinitomicaceae</taxon>
        <taxon>Wandonia</taxon>
    </lineage>
</organism>
<evidence type="ECO:0000313" key="3">
    <source>
        <dbReference type="EMBL" id="GAA0873730.1"/>
    </source>
</evidence>
<dbReference type="PANTHER" id="PTHR12526">
    <property type="entry name" value="GLYCOSYLTRANSFERASE"/>
    <property type="match status" value="1"/>
</dbReference>
<accession>A0ABN1MKH2</accession>
<sequence>MKILHVIPNLNKGGAERLCLDTCRALQNIQGVEVLLINLYPENAYSFLTNALNRKVIPAKVTPSISGKSTIEINHLQQELEVFQPDVIHVHLFEALMVVSHLHFSAHLVVHFHDNMVQFENFSWRTLLHKQKLTSFFEKRIILKALKQHKVSYIGISEHTYQYMNKVLPRSVQKVKLLNAIETNRFHASPESQRSNELTMIASLVPKKAQHIAIQVVAELVLRGINIRLNLLGDGSEKGKLQELTKKLNLEQHILFHGNVDDPERFLKNSVVYIHTALYEPFGLVILEAMAAGLPVVCTDGGGNRDLIHDGENGFLVTSTKPEYLADKIEYLLKHEDKRKQMGKQAQHFAKEFDIEHYATQLMIKYSAM</sequence>
<dbReference type="Gene3D" id="3.40.50.2000">
    <property type="entry name" value="Glycogen Phosphorylase B"/>
    <property type="match status" value="2"/>
</dbReference>
<dbReference type="InterPro" id="IPR028098">
    <property type="entry name" value="Glyco_trans_4-like_N"/>
</dbReference>
<dbReference type="Pfam" id="PF00534">
    <property type="entry name" value="Glycos_transf_1"/>
    <property type="match status" value="1"/>
</dbReference>
<evidence type="ECO:0000259" key="1">
    <source>
        <dbReference type="Pfam" id="PF00534"/>
    </source>
</evidence>
<protein>
    <submittedName>
        <fullName evidence="3">Glycosyltransferase</fullName>
    </submittedName>
</protein>
<feature type="domain" description="Glycosyl transferase family 1" evidence="1">
    <location>
        <begin position="189"/>
        <end position="348"/>
    </location>
</feature>
<dbReference type="SUPFAM" id="SSF53756">
    <property type="entry name" value="UDP-Glycosyltransferase/glycogen phosphorylase"/>
    <property type="match status" value="1"/>
</dbReference>
<dbReference type="EMBL" id="BAAAFH010000003">
    <property type="protein sequence ID" value="GAA0873730.1"/>
    <property type="molecule type" value="Genomic_DNA"/>
</dbReference>
<comment type="caution">
    <text evidence="3">The sequence shown here is derived from an EMBL/GenBank/DDBJ whole genome shotgun (WGS) entry which is preliminary data.</text>
</comment>
<keyword evidence="4" id="KW-1185">Reference proteome</keyword>
<dbReference type="InterPro" id="IPR001296">
    <property type="entry name" value="Glyco_trans_1"/>
</dbReference>
<proteinExistence type="predicted"/>
<feature type="domain" description="Glycosyltransferase subfamily 4-like N-terminal" evidence="2">
    <location>
        <begin position="13"/>
        <end position="141"/>
    </location>
</feature>
<evidence type="ECO:0000259" key="2">
    <source>
        <dbReference type="Pfam" id="PF13439"/>
    </source>
</evidence>
<dbReference type="RefSeq" id="WP_343784052.1">
    <property type="nucleotide sequence ID" value="NZ_BAAAFH010000003.1"/>
</dbReference>
<evidence type="ECO:0000313" key="4">
    <source>
        <dbReference type="Proteomes" id="UP001501126"/>
    </source>
</evidence>
<reference evidence="3 4" key="1">
    <citation type="journal article" date="2019" name="Int. J. Syst. Evol. Microbiol.">
        <title>The Global Catalogue of Microorganisms (GCM) 10K type strain sequencing project: providing services to taxonomists for standard genome sequencing and annotation.</title>
        <authorList>
            <consortium name="The Broad Institute Genomics Platform"/>
            <consortium name="The Broad Institute Genome Sequencing Center for Infectious Disease"/>
            <person name="Wu L."/>
            <person name="Ma J."/>
        </authorList>
    </citation>
    <scope>NUCLEOTIDE SEQUENCE [LARGE SCALE GENOMIC DNA]</scope>
    <source>
        <strain evidence="3 4">JCM 16083</strain>
    </source>
</reference>